<keyword evidence="2" id="KW-0732">Signal</keyword>
<keyword evidence="4" id="KW-1185">Reference proteome</keyword>
<dbReference type="HOGENOM" id="CLU_2342168_0_0_7"/>
<evidence type="ECO:0000313" key="4">
    <source>
        <dbReference type="Proteomes" id="UP000009047"/>
    </source>
</evidence>
<accession>E1QJ83</accession>
<feature type="signal peptide" evidence="2">
    <location>
        <begin position="1"/>
        <end position="22"/>
    </location>
</feature>
<gene>
    <name evidence="3" type="ordered locus">Deba_2263</name>
</gene>
<dbReference type="RefSeq" id="WP_013259065.1">
    <property type="nucleotide sequence ID" value="NC_014365.1"/>
</dbReference>
<evidence type="ECO:0000256" key="2">
    <source>
        <dbReference type="SAM" id="SignalP"/>
    </source>
</evidence>
<protein>
    <submittedName>
        <fullName evidence="3">Uncharacterized protein</fullName>
    </submittedName>
</protein>
<reference evidence="3 4" key="1">
    <citation type="journal article" date="2010" name="Stand. Genomic Sci.">
        <title>Complete genome sequence of Desulfarculus baarsii type strain (2st14).</title>
        <authorList>
            <person name="Sun H."/>
            <person name="Spring S."/>
            <person name="Lapidus A."/>
            <person name="Davenport K."/>
            <person name="Del Rio T.G."/>
            <person name="Tice H."/>
            <person name="Nolan M."/>
            <person name="Copeland A."/>
            <person name="Cheng J.F."/>
            <person name="Lucas S."/>
            <person name="Tapia R."/>
            <person name="Goodwin L."/>
            <person name="Pitluck S."/>
            <person name="Ivanova N."/>
            <person name="Pagani I."/>
            <person name="Mavromatis K."/>
            <person name="Ovchinnikova G."/>
            <person name="Pati A."/>
            <person name="Chen A."/>
            <person name="Palaniappan K."/>
            <person name="Hauser L."/>
            <person name="Chang Y.J."/>
            <person name="Jeffries C.D."/>
            <person name="Detter J.C."/>
            <person name="Han C."/>
            <person name="Rohde M."/>
            <person name="Brambilla E."/>
            <person name="Goker M."/>
            <person name="Woyke T."/>
            <person name="Bristow J."/>
            <person name="Eisen J.A."/>
            <person name="Markowitz V."/>
            <person name="Hugenholtz P."/>
            <person name="Kyrpides N.C."/>
            <person name="Klenk H.P."/>
            <person name="Land M."/>
        </authorList>
    </citation>
    <scope>NUCLEOTIDE SEQUENCE [LARGE SCALE GENOMIC DNA]</scope>
    <source>
        <strain evidence="4">ATCC 33931 / DSM 2075 / LMG 7858 / VKM B-1802 / 2st14</strain>
    </source>
</reference>
<dbReference type="KEGG" id="dbr:Deba_2263"/>
<feature type="compositionally biased region" description="Basic and acidic residues" evidence="1">
    <location>
        <begin position="54"/>
        <end position="78"/>
    </location>
</feature>
<organism evidence="3 4">
    <name type="scientific">Desulfarculus baarsii (strain ATCC 33931 / DSM 2075 / LMG 7858 / VKM B-1802 / 2st14)</name>
    <dbReference type="NCBI Taxonomy" id="644282"/>
    <lineage>
        <taxon>Bacteria</taxon>
        <taxon>Pseudomonadati</taxon>
        <taxon>Thermodesulfobacteriota</taxon>
        <taxon>Desulfarculia</taxon>
        <taxon>Desulfarculales</taxon>
        <taxon>Desulfarculaceae</taxon>
        <taxon>Desulfarculus</taxon>
    </lineage>
</organism>
<dbReference type="EMBL" id="CP002085">
    <property type="protein sequence ID" value="ADK85626.1"/>
    <property type="molecule type" value="Genomic_DNA"/>
</dbReference>
<name>E1QJ83_DESB2</name>
<dbReference type="AlphaFoldDB" id="E1QJ83"/>
<sequence length="97" mass="10695">MRRIMALLAALCLAAMAGPAAAYDAGMGDASNSLPEFFSGQGGKPYDQGPQRRRVVDQDEWRRQWSDPRTVGPDDRSKAPNRPTGTDQWNVPKNFSD</sequence>
<proteinExistence type="predicted"/>
<evidence type="ECO:0000256" key="1">
    <source>
        <dbReference type="SAM" id="MobiDB-lite"/>
    </source>
</evidence>
<feature type="compositionally biased region" description="Polar residues" evidence="1">
    <location>
        <begin position="83"/>
        <end position="97"/>
    </location>
</feature>
<feature type="region of interest" description="Disordered" evidence="1">
    <location>
        <begin position="24"/>
        <end position="97"/>
    </location>
</feature>
<evidence type="ECO:0000313" key="3">
    <source>
        <dbReference type="EMBL" id="ADK85626.1"/>
    </source>
</evidence>
<feature type="chain" id="PRO_5003150393" evidence="2">
    <location>
        <begin position="23"/>
        <end position="97"/>
    </location>
</feature>
<dbReference type="Proteomes" id="UP000009047">
    <property type="component" value="Chromosome"/>
</dbReference>
<dbReference type="STRING" id="644282.Deba_2263"/>